<proteinExistence type="predicted"/>
<name>C3YY73_BRAFL</name>
<dbReference type="EMBL" id="GG666563">
    <property type="protein sequence ID" value="EEN55032.1"/>
    <property type="molecule type" value="Genomic_DNA"/>
</dbReference>
<sequence length="66" mass="6903">MIVGVAVLVTAMLRAVLAAETAYLEVILFESTPPHGDGFTTYTYDLQGHFSAAGATTSAEGDIIQV</sequence>
<feature type="non-terminal residue" evidence="2">
    <location>
        <position position="66"/>
    </location>
</feature>
<feature type="signal peptide" evidence="1">
    <location>
        <begin position="1"/>
        <end position="18"/>
    </location>
</feature>
<dbReference type="AlphaFoldDB" id="C3YY73"/>
<feature type="chain" id="PRO_5002936103" description="Cadherin domain-containing protein" evidence="1">
    <location>
        <begin position="19"/>
        <end position="66"/>
    </location>
</feature>
<reference evidence="2" key="1">
    <citation type="journal article" date="2008" name="Nature">
        <title>The amphioxus genome and the evolution of the chordate karyotype.</title>
        <authorList>
            <consortium name="US DOE Joint Genome Institute (JGI-PGF)"/>
            <person name="Putnam N.H."/>
            <person name="Butts T."/>
            <person name="Ferrier D.E.K."/>
            <person name="Furlong R.F."/>
            <person name="Hellsten U."/>
            <person name="Kawashima T."/>
            <person name="Robinson-Rechavi M."/>
            <person name="Shoguchi E."/>
            <person name="Terry A."/>
            <person name="Yu J.-K."/>
            <person name="Benito-Gutierrez E.L."/>
            <person name="Dubchak I."/>
            <person name="Garcia-Fernandez J."/>
            <person name="Gibson-Brown J.J."/>
            <person name="Grigoriev I.V."/>
            <person name="Horton A.C."/>
            <person name="de Jong P.J."/>
            <person name="Jurka J."/>
            <person name="Kapitonov V.V."/>
            <person name="Kohara Y."/>
            <person name="Kuroki Y."/>
            <person name="Lindquist E."/>
            <person name="Lucas S."/>
            <person name="Osoegawa K."/>
            <person name="Pennacchio L.A."/>
            <person name="Salamov A.A."/>
            <person name="Satou Y."/>
            <person name="Sauka-Spengler T."/>
            <person name="Schmutz J."/>
            <person name="Shin-I T."/>
            <person name="Toyoda A."/>
            <person name="Bronner-Fraser M."/>
            <person name="Fujiyama A."/>
            <person name="Holland L.Z."/>
            <person name="Holland P.W.H."/>
            <person name="Satoh N."/>
            <person name="Rokhsar D.S."/>
        </authorList>
    </citation>
    <scope>NUCLEOTIDE SEQUENCE [LARGE SCALE GENOMIC DNA]</scope>
    <source>
        <strain evidence="2">S238N-H82</strain>
        <tissue evidence="2">Testes</tissue>
    </source>
</reference>
<evidence type="ECO:0000256" key="1">
    <source>
        <dbReference type="SAM" id="SignalP"/>
    </source>
</evidence>
<protein>
    <recommendedName>
        <fullName evidence="3">Cadherin domain-containing protein</fullName>
    </recommendedName>
</protein>
<accession>C3YY73</accession>
<keyword evidence="1" id="KW-0732">Signal</keyword>
<dbReference type="Gene3D" id="3.50.30.30">
    <property type="match status" value="1"/>
</dbReference>
<dbReference type="eggNOG" id="ENOG502SBHJ">
    <property type="taxonomic scope" value="Eukaryota"/>
</dbReference>
<evidence type="ECO:0000313" key="2">
    <source>
        <dbReference type="EMBL" id="EEN55032.1"/>
    </source>
</evidence>
<gene>
    <name evidence="2" type="ORF">BRAFLDRAFT_242947</name>
</gene>
<organism>
    <name type="scientific">Branchiostoma floridae</name>
    <name type="common">Florida lancelet</name>
    <name type="synonym">Amphioxus</name>
    <dbReference type="NCBI Taxonomy" id="7739"/>
    <lineage>
        <taxon>Eukaryota</taxon>
        <taxon>Metazoa</taxon>
        <taxon>Chordata</taxon>
        <taxon>Cephalochordata</taxon>
        <taxon>Leptocardii</taxon>
        <taxon>Amphioxiformes</taxon>
        <taxon>Branchiostomatidae</taxon>
        <taxon>Branchiostoma</taxon>
    </lineage>
</organism>
<evidence type="ECO:0008006" key="3">
    <source>
        <dbReference type="Google" id="ProtNLM"/>
    </source>
</evidence>
<dbReference type="InParanoid" id="C3YY73"/>
<dbReference type="STRING" id="7739.C3YY73"/>